<feature type="binding site" evidence="9">
    <location>
        <position position="334"/>
    </location>
    <ligand>
        <name>GTP</name>
        <dbReference type="ChEBI" id="CHEBI:37565"/>
    </ligand>
</feature>
<comment type="similarity">
    <text evidence="9 11">Belongs to the adenylosuccinate synthetase family.</text>
</comment>
<dbReference type="Gene3D" id="3.40.440.10">
    <property type="entry name" value="Adenylosuccinate Synthetase, subunit A, domain 1"/>
    <property type="match status" value="1"/>
</dbReference>
<evidence type="ECO:0000256" key="3">
    <source>
        <dbReference type="ARBA" id="ARBA00022723"/>
    </source>
</evidence>
<dbReference type="Proteomes" id="UP000301870">
    <property type="component" value="Chromosome 11"/>
</dbReference>
<dbReference type="AlphaFoldDB" id="A0A9J7INH4"/>
<gene>
    <name evidence="13" type="primary">LOC111350249</name>
</gene>
<dbReference type="GO" id="GO:0005737">
    <property type="term" value="C:cytoplasm"/>
    <property type="evidence" value="ECO:0007669"/>
    <property type="project" value="UniProtKB-SubCell"/>
</dbReference>
<dbReference type="InterPro" id="IPR001114">
    <property type="entry name" value="Adenylosuccinate_synthetase"/>
</dbReference>
<feature type="binding site" evidence="9">
    <location>
        <begin position="328"/>
        <end position="334"/>
    </location>
    <ligand>
        <name>substrate</name>
    </ligand>
</feature>
<feature type="binding site" evidence="9">
    <location>
        <position position="44"/>
    </location>
    <ligand>
        <name>Mg(2+)</name>
        <dbReference type="ChEBI" id="CHEBI:18420"/>
    </ligand>
</feature>
<dbReference type="KEGG" id="sliu:111350249"/>
<evidence type="ECO:0000256" key="8">
    <source>
        <dbReference type="ARBA" id="ARBA00050432"/>
    </source>
</evidence>
<dbReference type="SUPFAM" id="SSF52540">
    <property type="entry name" value="P-loop containing nucleoside triphosphate hydrolases"/>
    <property type="match status" value="1"/>
</dbReference>
<dbReference type="InterPro" id="IPR033128">
    <property type="entry name" value="Adenylosuccin_syn_Lys_AS"/>
</dbReference>
<keyword evidence="4 9" id="KW-0547">Nucleotide-binding</keyword>
<organism evidence="12 13">
    <name type="scientific">Spodoptera litura</name>
    <name type="common">Asian cotton leafworm</name>
    <dbReference type="NCBI Taxonomy" id="69820"/>
    <lineage>
        <taxon>Eukaryota</taxon>
        <taxon>Metazoa</taxon>
        <taxon>Ecdysozoa</taxon>
        <taxon>Arthropoda</taxon>
        <taxon>Hexapoda</taxon>
        <taxon>Insecta</taxon>
        <taxon>Pterygota</taxon>
        <taxon>Neoptera</taxon>
        <taxon>Endopterygota</taxon>
        <taxon>Lepidoptera</taxon>
        <taxon>Glossata</taxon>
        <taxon>Ditrysia</taxon>
        <taxon>Noctuoidea</taxon>
        <taxon>Noctuidae</taxon>
        <taxon>Amphipyrinae</taxon>
        <taxon>Spodoptera</taxon>
    </lineage>
</organism>
<dbReference type="Gene3D" id="1.10.300.10">
    <property type="entry name" value="Adenylosuccinate Synthetase, subunit A, domain 2"/>
    <property type="match status" value="1"/>
</dbReference>
<evidence type="ECO:0000256" key="9">
    <source>
        <dbReference type="HAMAP-Rule" id="MF_03125"/>
    </source>
</evidence>
<feature type="active site" evidence="10">
    <location>
        <position position="172"/>
    </location>
</feature>
<protein>
    <recommendedName>
        <fullName evidence="9 11">Adenylosuccinate synthetase</fullName>
        <shortName evidence="9">AMPSase</shortName>
        <shortName evidence="9">AdSS</shortName>
        <ecNumber evidence="9 11">6.3.4.4</ecNumber>
    </recommendedName>
    <alternativeName>
        <fullName evidence="9">IMP--aspartate ligase</fullName>
    </alternativeName>
</protein>
<dbReference type="SMART" id="SM00788">
    <property type="entry name" value="Adenylsucc_synt"/>
    <property type="match status" value="1"/>
</dbReference>
<evidence type="ECO:0000256" key="2">
    <source>
        <dbReference type="ARBA" id="ARBA00022598"/>
    </source>
</evidence>
<feature type="binding site" evidence="9">
    <location>
        <begin position="69"/>
        <end position="72"/>
    </location>
    <ligand>
        <name>IMP</name>
        <dbReference type="ChEBI" id="CHEBI:58053"/>
    </ligand>
</feature>
<feature type="active site" description="Proton acceptor" evidence="9">
    <location>
        <position position="44"/>
    </location>
</feature>
<evidence type="ECO:0000256" key="7">
    <source>
        <dbReference type="ARBA" id="ARBA00023134"/>
    </source>
</evidence>
<dbReference type="GO" id="GO:0044208">
    <property type="term" value="P:'de novo' AMP biosynthetic process"/>
    <property type="evidence" value="ECO:0007669"/>
    <property type="project" value="UniProtKB-UniRule"/>
</dbReference>
<sequence>MASTVNSKQTAVNGELQSSTQPCPCEIPKMENKVAVVLGAQWGDEGKGKVVDLLAVNCDIVCRCQGGNNAGHTVVVDGKEFDFHLLPSGIINPKCISLIGNGVVIHLPGLFEELKKNELKGMKGWQDRLIISDRAHLVFDMHQQVDGLQEAEKGKNSLGTTKKGIGPTYSSKATRNGLRIGDLLGDSAMFEEKFRTLAANYKRMFPSLEVDIDGELARYREYAEKIRPMVRDTVSYLHKAIGEGKKVLVEGANAAMLDIDFGTYPYVTSSNCSIGGVCTGLGLSPRVIGDVLGVVKAYTTRVGDGPFPTELHDDTGKLLQERGHEVGVTTKRVRRCGWLDLVVVRYTAMVNGYTSLCLTKMDILDTLQEIKIGVAYKLNGKKIEYFPSSMTELSNVEVEYITLPGWACSIEDVRELSKLPEQARNYVKAIENFLQIPVKFIGVGQGRESIISTDEA</sequence>
<comment type="catalytic activity">
    <reaction evidence="8 9 11">
        <text>IMP + L-aspartate + GTP = N(6)-(1,2-dicarboxyethyl)-AMP + GDP + phosphate + 2 H(+)</text>
        <dbReference type="Rhea" id="RHEA:15753"/>
        <dbReference type="ChEBI" id="CHEBI:15378"/>
        <dbReference type="ChEBI" id="CHEBI:29991"/>
        <dbReference type="ChEBI" id="CHEBI:37565"/>
        <dbReference type="ChEBI" id="CHEBI:43474"/>
        <dbReference type="ChEBI" id="CHEBI:57567"/>
        <dbReference type="ChEBI" id="CHEBI:58053"/>
        <dbReference type="ChEBI" id="CHEBI:58189"/>
        <dbReference type="EC" id="6.3.4.4"/>
    </reaction>
</comment>
<evidence type="ECO:0000313" key="13">
    <source>
        <dbReference type="RefSeq" id="XP_022817490.1"/>
    </source>
</evidence>
<evidence type="ECO:0000313" key="12">
    <source>
        <dbReference type="Proteomes" id="UP000301870"/>
    </source>
</evidence>
<name>A0A9J7INH4_SPOLT</name>
<dbReference type="OrthoDB" id="10265645at2759"/>
<feature type="binding site" evidence="9">
    <location>
        <position position="175"/>
    </location>
    <ligand>
        <name>IMP</name>
        <dbReference type="ChEBI" id="CHEBI:58053"/>
        <note>ligand shared between dimeric partners</note>
    </ligand>
</feature>
<feature type="binding site" evidence="9">
    <location>
        <begin position="43"/>
        <end position="49"/>
    </location>
    <ligand>
        <name>GTP</name>
        <dbReference type="ChEBI" id="CHEBI:37565"/>
    </ligand>
</feature>
<comment type="function">
    <text evidence="9">Plays an important role in the de novo pathway and in the salvage pathway of purine nucleotide biosynthesis. Catalyzes the first commited step in the biosynthesis of AMP from IMP.</text>
</comment>
<proteinExistence type="inferred from homology"/>
<keyword evidence="5 9" id="KW-0658">Purine biosynthesis</keyword>
<dbReference type="PANTHER" id="PTHR11846:SF0">
    <property type="entry name" value="ADENYLOSUCCINATE SYNTHETASE"/>
    <property type="match status" value="1"/>
</dbReference>
<dbReference type="HAMAP" id="MF_00011">
    <property type="entry name" value="Adenylosucc_synth"/>
    <property type="match status" value="1"/>
</dbReference>
<feature type="binding site" evidence="9">
    <location>
        <position position="253"/>
    </location>
    <ligand>
        <name>IMP</name>
        <dbReference type="ChEBI" id="CHEBI:58053"/>
    </ligand>
</feature>
<comment type="subunit">
    <text evidence="1 9">Homodimer.</text>
</comment>
<comment type="subcellular location">
    <subcellularLocation>
        <location evidence="9">Cytoplasm</location>
    </subcellularLocation>
</comment>
<dbReference type="GO" id="GO:0004019">
    <property type="term" value="F:adenylosuccinate synthase activity"/>
    <property type="evidence" value="ECO:0007669"/>
    <property type="project" value="UniProtKB-UniRule"/>
</dbReference>
<dbReference type="InterPro" id="IPR042111">
    <property type="entry name" value="Adenylosuccinate_synth_dom3"/>
</dbReference>
<dbReference type="InterPro" id="IPR042109">
    <property type="entry name" value="Adenylosuccinate_synth_dom1"/>
</dbReference>
<comment type="function">
    <text evidence="11">Plays an important role in the de novo pathway of purine nucleotide biosynthesis.</text>
</comment>
<evidence type="ECO:0000256" key="11">
    <source>
        <dbReference type="RuleBase" id="RU000520"/>
    </source>
</evidence>
<dbReference type="GO" id="GO:0046040">
    <property type="term" value="P:IMP metabolic process"/>
    <property type="evidence" value="ECO:0007669"/>
    <property type="project" value="TreeGrafter"/>
</dbReference>
<evidence type="ECO:0000256" key="10">
    <source>
        <dbReference type="PROSITE-ProRule" id="PRU10134"/>
    </source>
</evidence>
<dbReference type="GeneID" id="111350249"/>
<comment type="cofactor">
    <cofactor evidence="9">
        <name>Mg(2+)</name>
        <dbReference type="ChEBI" id="CHEBI:18420"/>
    </cofactor>
    <text evidence="9">Binds 1 Mg(2+) ion per subunit.</text>
</comment>
<keyword evidence="9" id="KW-0963">Cytoplasm</keyword>
<dbReference type="FunFam" id="3.90.170.10:FF:000001">
    <property type="entry name" value="Adenylosuccinate synthetase"/>
    <property type="match status" value="1"/>
</dbReference>
<keyword evidence="6 9" id="KW-0460">Magnesium</keyword>
<feature type="binding site" evidence="9">
    <location>
        <begin position="44"/>
        <end position="47"/>
    </location>
    <ligand>
        <name>IMP</name>
        <dbReference type="ChEBI" id="CHEBI:58053"/>
    </ligand>
</feature>
<evidence type="ECO:0000256" key="6">
    <source>
        <dbReference type="ARBA" id="ARBA00022842"/>
    </source>
</evidence>
<dbReference type="PROSITE" id="PS01266">
    <property type="entry name" value="ADENYLOSUCCIN_SYN_1"/>
    <property type="match status" value="1"/>
</dbReference>
<feature type="active site" description="Proton donor" evidence="9">
    <location>
        <position position="72"/>
    </location>
</feature>
<keyword evidence="3 9" id="KW-0479">Metal-binding</keyword>
<dbReference type="NCBIfam" id="NF002223">
    <property type="entry name" value="PRK01117.1"/>
    <property type="match status" value="1"/>
</dbReference>
<dbReference type="CDD" id="cd03108">
    <property type="entry name" value="AdSS"/>
    <property type="match status" value="1"/>
</dbReference>
<feature type="binding site" evidence="9">
    <location>
        <begin position="442"/>
        <end position="444"/>
    </location>
    <ligand>
        <name>GTP</name>
        <dbReference type="ChEBI" id="CHEBI:37565"/>
    </ligand>
</feature>
<feature type="binding site" evidence="9">
    <location>
        <position position="332"/>
    </location>
    <ligand>
        <name>IMP</name>
        <dbReference type="ChEBI" id="CHEBI:58053"/>
    </ligand>
</feature>
<accession>A0A9J7INH4</accession>
<dbReference type="GO" id="GO:0000287">
    <property type="term" value="F:magnesium ion binding"/>
    <property type="evidence" value="ECO:0007669"/>
    <property type="project" value="UniProtKB-UniRule"/>
</dbReference>
<dbReference type="CTD" id="42466"/>
<reference evidence="13" key="1">
    <citation type="submission" date="2025-08" db="UniProtKB">
        <authorList>
            <consortium name="RefSeq"/>
        </authorList>
    </citation>
    <scope>IDENTIFICATION</scope>
    <source>
        <strain evidence="13">Ishihara</strain>
        <tissue evidence="13">Whole body</tissue>
    </source>
</reference>
<dbReference type="InterPro" id="IPR018220">
    <property type="entry name" value="Adenylosuccin_syn_GTP-bd"/>
</dbReference>
<dbReference type="RefSeq" id="XP_022817490.1">
    <property type="nucleotide sequence ID" value="XM_022961722.1"/>
</dbReference>
<dbReference type="EC" id="6.3.4.4" evidence="9 11"/>
<dbReference type="Pfam" id="PF00709">
    <property type="entry name" value="Adenylsucc_synt"/>
    <property type="match status" value="1"/>
</dbReference>
<keyword evidence="7 9" id="KW-0342">GTP-binding</keyword>
<feature type="binding site" evidence="9">
    <location>
        <begin position="71"/>
        <end position="73"/>
    </location>
    <ligand>
        <name>GTP</name>
        <dbReference type="ChEBI" id="CHEBI:37565"/>
    </ligand>
</feature>
<feature type="binding site" evidence="9">
    <location>
        <position position="268"/>
    </location>
    <ligand>
        <name>IMP</name>
        <dbReference type="ChEBI" id="CHEBI:58053"/>
    </ligand>
</feature>
<feature type="binding site" evidence="9">
    <location>
        <position position="71"/>
    </location>
    <ligand>
        <name>Mg(2+)</name>
        <dbReference type="ChEBI" id="CHEBI:18420"/>
    </ligand>
</feature>
<dbReference type="InterPro" id="IPR027417">
    <property type="entry name" value="P-loop_NTPase"/>
</dbReference>
<dbReference type="PROSITE" id="PS00513">
    <property type="entry name" value="ADENYLOSUCCIN_SYN_2"/>
    <property type="match status" value="1"/>
</dbReference>
<evidence type="ECO:0000256" key="5">
    <source>
        <dbReference type="ARBA" id="ARBA00022755"/>
    </source>
</evidence>
<comment type="pathway">
    <text evidence="9 11">Purine metabolism; AMP biosynthesis via de novo pathway; AMP from IMP: step 1/2.</text>
</comment>
<keyword evidence="2 9" id="KW-0436">Ligase</keyword>
<evidence type="ECO:0000256" key="4">
    <source>
        <dbReference type="ARBA" id="ARBA00022741"/>
    </source>
</evidence>
<dbReference type="PANTHER" id="PTHR11846">
    <property type="entry name" value="ADENYLOSUCCINATE SYNTHETASE"/>
    <property type="match status" value="1"/>
</dbReference>
<dbReference type="FunFam" id="1.10.300.10:FF:000002">
    <property type="entry name" value="Adenylosuccinate synthetase, chloroplastic"/>
    <property type="match status" value="1"/>
</dbReference>
<feature type="binding site" evidence="9">
    <location>
        <position position="161"/>
    </location>
    <ligand>
        <name>IMP</name>
        <dbReference type="ChEBI" id="CHEBI:58053"/>
    </ligand>
</feature>
<dbReference type="InterPro" id="IPR042110">
    <property type="entry name" value="Adenylosuccinate_synth_dom2"/>
</dbReference>
<evidence type="ECO:0000256" key="1">
    <source>
        <dbReference type="ARBA" id="ARBA00011738"/>
    </source>
</evidence>
<dbReference type="Gene3D" id="3.90.170.10">
    <property type="entry name" value="Adenylosuccinate Synthetase, subunit A, domain 3"/>
    <property type="match status" value="1"/>
</dbReference>
<keyword evidence="12" id="KW-1185">Reference proteome</keyword>
<dbReference type="NCBIfam" id="TIGR00184">
    <property type="entry name" value="purA"/>
    <property type="match status" value="1"/>
</dbReference>
<feature type="binding site" evidence="9">
    <location>
        <begin position="360"/>
        <end position="362"/>
    </location>
    <ligand>
        <name>GTP</name>
        <dbReference type="ChEBI" id="CHEBI:37565"/>
    </ligand>
</feature>
<dbReference type="GO" id="GO:0005525">
    <property type="term" value="F:GTP binding"/>
    <property type="evidence" value="ECO:0007669"/>
    <property type="project" value="UniProtKB-UniRule"/>
</dbReference>